<feature type="transmembrane region" description="Helical" evidence="1">
    <location>
        <begin position="406"/>
        <end position="422"/>
    </location>
</feature>
<sequence length="569" mass="65830">MFTNESQIKYLFRVIAPKIYLICPLLVLCIILYVYWEYRINVHTWESYFYAGSIDHFIPPSHMAPPGRNLSLPFNDLICIYYAQHPMLYMTVYLCHTYLWPQISPLEIAQTINILSGILGLWGVFLILKKIVNSIVVASLGMMMIAWVDVYWYQSISGEVYIGAFAFLTLSMTALLEIDLSKPYNVSSCFILMSIFFGIAVCFHLYASLFGIVIAVDILCRNPSQNTLSFPFNYSKKIILYRVWLLFLLAMISMAFFCLAYVIPYFVLTSINHLGELFTLLFIHSTFWGIWQIPDHIMPVETVFALGLACKHILHAIIAGNTIISHLLRCMAGLWIGNRILKYLFAPQKERIPTLCLIWFGVYIVVLSTLVHVPTVNDNWCLSLFPILLFMIYGYRSHIQSQKGKYVVVGIIIVLFMVNGRNDIFPKNQVSEVDFFFAKGLEKQLSQYSQILLMGNHNILSQAWYIYYNNQVQLGYLHPPYEYPDLVRYQQDLLEWADKAIKNQNKVLLISSENIGWLRLTIHLLRGSGYRIAEILHRPMTIKPEIYKVSLGIVETDLKFNFVVYEISL</sequence>
<feature type="transmembrane region" description="Helical" evidence="1">
    <location>
        <begin position="190"/>
        <end position="219"/>
    </location>
</feature>
<evidence type="ECO:0000256" key="1">
    <source>
        <dbReference type="SAM" id="Phobius"/>
    </source>
</evidence>
<dbReference type="AlphaFoldDB" id="A0A1V1PHG5"/>
<evidence type="ECO:0000313" key="2">
    <source>
        <dbReference type="EMBL" id="ETR74339.1"/>
    </source>
</evidence>
<feature type="transmembrane region" description="Helical" evidence="1">
    <location>
        <begin position="19"/>
        <end position="36"/>
    </location>
</feature>
<feature type="transmembrane region" description="Helical" evidence="1">
    <location>
        <begin position="160"/>
        <end position="178"/>
    </location>
</feature>
<keyword evidence="1" id="KW-0812">Transmembrane</keyword>
<gene>
    <name evidence="2" type="ORF">OMM_00287</name>
</gene>
<proteinExistence type="predicted"/>
<keyword evidence="1" id="KW-0472">Membrane</keyword>
<accession>A0A1V1PHG5</accession>
<feature type="transmembrane region" description="Helical" evidence="1">
    <location>
        <begin position="377"/>
        <end position="394"/>
    </location>
</feature>
<evidence type="ECO:0000313" key="3">
    <source>
        <dbReference type="Proteomes" id="UP000189670"/>
    </source>
</evidence>
<feature type="transmembrane region" description="Helical" evidence="1">
    <location>
        <begin position="313"/>
        <end position="332"/>
    </location>
</feature>
<feature type="transmembrane region" description="Helical" evidence="1">
    <location>
        <begin position="135"/>
        <end position="154"/>
    </location>
</feature>
<feature type="transmembrane region" description="Helical" evidence="1">
    <location>
        <begin position="352"/>
        <end position="371"/>
    </location>
</feature>
<keyword evidence="1" id="KW-1133">Transmembrane helix</keyword>
<protein>
    <submittedName>
        <fullName evidence="2">Uncharacterized protein</fullName>
    </submittedName>
</protein>
<name>A0A1V1PHG5_9BACT</name>
<dbReference type="EMBL" id="ATBP01000011">
    <property type="protein sequence ID" value="ETR74339.1"/>
    <property type="molecule type" value="Genomic_DNA"/>
</dbReference>
<feature type="transmembrane region" description="Helical" evidence="1">
    <location>
        <begin position="108"/>
        <end position="128"/>
    </location>
</feature>
<feature type="transmembrane region" description="Helical" evidence="1">
    <location>
        <begin position="274"/>
        <end position="293"/>
    </location>
</feature>
<organism evidence="2 3">
    <name type="scientific">Candidatus Magnetoglobus multicellularis str. Araruama</name>
    <dbReference type="NCBI Taxonomy" id="890399"/>
    <lineage>
        <taxon>Bacteria</taxon>
        <taxon>Pseudomonadati</taxon>
        <taxon>Thermodesulfobacteriota</taxon>
        <taxon>Desulfobacteria</taxon>
        <taxon>Desulfobacterales</taxon>
        <taxon>Desulfobacteraceae</taxon>
        <taxon>Candidatus Magnetoglobus</taxon>
    </lineage>
</organism>
<feature type="transmembrane region" description="Helical" evidence="1">
    <location>
        <begin position="239"/>
        <end position="262"/>
    </location>
</feature>
<dbReference type="Proteomes" id="UP000189670">
    <property type="component" value="Unassembled WGS sequence"/>
</dbReference>
<comment type="caution">
    <text evidence="2">The sequence shown here is derived from an EMBL/GenBank/DDBJ whole genome shotgun (WGS) entry which is preliminary data.</text>
</comment>
<reference evidence="3" key="1">
    <citation type="submission" date="2012-11" db="EMBL/GenBank/DDBJ databases">
        <authorList>
            <person name="Lucero-Rivera Y.E."/>
            <person name="Tovar-Ramirez D."/>
        </authorList>
    </citation>
    <scope>NUCLEOTIDE SEQUENCE [LARGE SCALE GENOMIC DNA]</scope>
    <source>
        <strain evidence="3">Araruama</strain>
    </source>
</reference>